<evidence type="ECO:0000313" key="1">
    <source>
        <dbReference type="EMBL" id="KAK7323938.1"/>
    </source>
</evidence>
<dbReference type="Proteomes" id="UP001367508">
    <property type="component" value="Unassembled WGS sequence"/>
</dbReference>
<evidence type="ECO:0000313" key="2">
    <source>
        <dbReference type="Proteomes" id="UP001367508"/>
    </source>
</evidence>
<keyword evidence="2" id="KW-1185">Reference proteome</keyword>
<comment type="caution">
    <text evidence="1">The sequence shown here is derived from an EMBL/GenBank/DDBJ whole genome shotgun (WGS) entry which is preliminary data.</text>
</comment>
<gene>
    <name evidence="1" type="ORF">VNO77_27440</name>
</gene>
<protein>
    <submittedName>
        <fullName evidence="1">Uncharacterized protein</fullName>
    </submittedName>
</protein>
<dbReference type="AlphaFoldDB" id="A0AAN9KXA1"/>
<name>A0AAN9KXA1_CANGL</name>
<dbReference type="EMBL" id="JAYMYQ010000006">
    <property type="protein sequence ID" value="KAK7323938.1"/>
    <property type="molecule type" value="Genomic_DNA"/>
</dbReference>
<organism evidence="1 2">
    <name type="scientific">Canavalia gladiata</name>
    <name type="common">Sword bean</name>
    <name type="synonym">Dolichos gladiatus</name>
    <dbReference type="NCBI Taxonomy" id="3824"/>
    <lineage>
        <taxon>Eukaryota</taxon>
        <taxon>Viridiplantae</taxon>
        <taxon>Streptophyta</taxon>
        <taxon>Embryophyta</taxon>
        <taxon>Tracheophyta</taxon>
        <taxon>Spermatophyta</taxon>
        <taxon>Magnoliopsida</taxon>
        <taxon>eudicotyledons</taxon>
        <taxon>Gunneridae</taxon>
        <taxon>Pentapetalae</taxon>
        <taxon>rosids</taxon>
        <taxon>fabids</taxon>
        <taxon>Fabales</taxon>
        <taxon>Fabaceae</taxon>
        <taxon>Papilionoideae</taxon>
        <taxon>50 kb inversion clade</taxon>
        <taxon>NPAAA clade</taxon>
        <taxon>indigoferoid/millettioid clade</taxon>
        <taxon>Phaseoleae</taxon>
        <taxon>Canavalia</taxon>
    </lineage>
</organism>
<sequence length="68" mass="7769">MIKDSLSRLRASEIQKKASSLHHFLSSRRNRNQAFRSVKSWVHKSQVHDRSTTTTTMTSVEAILAFAP</sequence>
<proteinExistence type="predicted"/>
<reference evidence="1 2" key="1">
    <citation type="submission" date="2024-01" db="EMBL/GenBank/DDBJ databases">
        <title>The genomes of 5 underutilized Papilionoideae crops provide insights into root nodulation and disease resistanc.</title>
        <authorList>
            <person name="Jiang F."/>
        </authorList>
    </citation>
    <scope>NUCLEOTIDE SEQUENCE [LARGE SCALE GENOMIC DNA]</scope>
    <source>
        <strain evidence="1">LVBAO_FW01</strain>
        <tissue evidence="1">Leaves</tissue>
    </source>
</reference>
<accession>A0AAN9KXA1</accession>